<accession>A0A068SMC8</accession>
<keyword evidence="4 8" id="KW-0378">Hydrolase</keyword>
<evidence type="ECO:0000256" key="2">
    <source>
        <dbReference type="ARBA" id="ARBA00001946"/>
    </source>
</evidence>
<dbReference type="EMBL" id="HG938353">
    <property type="protein sequence ID" value="CDN47422.1"/>
    <property type="molecule type" value="Genomic_DNA"/>
</dbReference>
<evidence type="ECO:0000259" key="7">
    <source>
        <dbReference type="PROSITE" id="PS51462"/>
    </source>
</evidence>
<dbReference type="AlphaFoldDB" id="A0A068SMC8"/>
<comment type="cofactor">
    <cofactor evidence="1">
        <name>Mn(2+)</name>
        <dbReference type="ChEBI" id="CHEBI:29035"/>
    </cofactor>
</comment>
<dbReference type="Proteomes" id="UP000028181">
    <property type="component" value="Chromosome I"/>
</dbReference>
<dbReference type="HOGENOM" id="CLU_100941_0_0_5"/>
<dbReference type="eggNOG" id="COG1051">
    <property type="taxonomic scope" value="Bacteria"/>
</dbReference>
<reference evidence="9" key="1">
    <citation type="journal article" date="2014" name="BMC Genomics">
        <title>Genome sequencing of two Neorhizobium galegae strains reveals a noeT gene responsible for the unusual acetylation of the nodulation factors.</title>
        <authorList>
            <person name="Osterman J."/>
            <person name="Marsh J."/>
            <person name="Laine P.K."/>
            <person name="Zeng Z."/>
            <person name="Alatalo E."/>
            <person name="Sullivan J.T."/>
            <person name="Young J.P."/>
            <person name="Thomas-Oates J."/>
            <person name="Paulin L."/>
            <person name="Lindstrom K."/>
        </authorList>
    </citation>
    <scope>NUCLEOTIDE SEQUENCE [LARGE SCALE GENOMIC DNA]</scope>
    <source>
        <strain evidence="9">HAMBI 540</strain>
    </source>
</reference>
<name>A0A068SMC8_NEOGA</name>
<evidence type="ECO:0000256" key="4">
    <source>
        <dbReference type="ARBA" id="ARBA00022801"/>
    </source>
</evidence>
<keyword evidence="9" id="KW-1185">Reference proteome</keyword>
<dbReference type="PANTHER" id="PTHR12318:SF0">
    <property type="entry name" value="ACYL-COENZYME A DIPHOSPHATASE NUDT19"/>
    <property type="match status" value="1"/>
</dbReference>
<evidence type="ECO:0000313" key="9">
    <source>
        <dbReference type="Proteomes" id="UP000028181"/>
    </source>
</evidence>
<feature type="domain" description="Nudix hydrolase" evidence="7">
    <location>
        <begin position="25"/>
        <end position="199"/>
    </location>
</feature>
<comment type="cofactor">
    <cofactor evidence="2">
        <name>Mg(2+)</name>
        <dbReference type="ChEBI" id="CHEBI:18420"/>
    </cofactor>
</comment>
<dbReference type="GO" id="GO:0016818">
    <property type="term" value="F:hydrolase activity, acting on acid anhydrides, in phosphorus-containing anhydrides"/>
    <property type="evidence" value="ECO:0007669"/>
    <property type="project" value="InterPro"/>
</dbReference>
<dbReference type="PANTHER" id="PTHR12318">
    <property type="entry name" value="TESTOSTERONE-REGULATED PROTEIN RP2"/>
    <property type="match status" value="1"/>
</dbReference>
<dbReference type="PATRIC" id="fig|1028800.3.peg.1253"/>
<dbReference type="InterPro" id="IPR015797">
    <property type="entry name" value="NUDIX_hydrolase-like_dom_sf"/>
</dbReference>
<protein>
    <submittedName>
        <fullName evidence="8">NUDIX hydrolase</fullName>
    </submittedName>
</protein>
<dbReference type="KEGG" id="ngg:RG540_CH12380"/>
<dbReference type="Pfam" id="PF00293">
    <property type="entry name" value="NUDIX"/>
    <property type="match status" value="1"/>
</dbReference>
<dbReference type="GeneID" id="24258236"/>
<evidence type="ECO:0000256" key="3">
    <source>
        <dbReference type="ARBA" id="ARBA00022723"/>
    </source>
</evidence>
<sequence>MISSAEEQAPFAMDAPKHARVAGVTPKDAASLILIDRSRGTLRVLMGRRGSGHVFMPDVYVFPGGRRDARDHALPFSADLDPLVVEKLVAGTTARMTSARARALALAALRELQEETGLAGGSAADLSRLRYVARAITPPGNVRRYDTRFFLAFADETRFDMALLGDSNELQDVRWLDIAELSGLKLPRITQAVMEDVKNLMAFDPSLPFGSPVSFYFMRHGRFVRSRL</sequence>
<dbReference type="SUPFAM" id="SSF55811">
    <property type="entry name" value="Nudix"/>
    <property type="match status" value="1"/>
</dbReference>
<dbReference type="PROSITE" id="PS51462">
    <property type="entry name" value="NUDIX"/>
    <property type="match status" value="1"/>
</dbReference>
<proteinExistence type="predicted"/>
<evidence type="ECO:0000256" key="1">
    <source>
        <dbReference type="ARBA" id="ARBA00001936"/>
    </source>
</evidence>
<evidence type="ECO:0000313" key="8">
    <source>
        <dbReference type="EMBL" id="CDN47422.1"/>
    </source>
</evidence>
<keyword evidence="6" id="KW-0464">Manganese</keyword>
<evidence type="ECO:0000256" key="6">
    <source>
        <dbReference type="ARBA" id="ARBA00023211"/>
    </source>
</evidence>
<gene>
    <name evidence="8" type="ORF">RG540_CH12380</name>
</gene>
<evidence type="ECO:0000256" key="5">
    <source>
        <dbReference type="ARBA" id="ARBA00022842"/>
    </source>
</evidence>
<dbReference type="OrthoDB" id="9805905at2"/>
<dbReference type="InterPro" id="IPR039121">
    <property type="entry name" value="NUDT19"/>
</dbReference>
<dbReference type="CDD" id="cd18870">
    <property type="entry name" value="NUDIX_AcylCoAdiphos_Nudt19"/>
    <property type="match status" value="1"/>
</dbReference>
<keyword evidence="5" id="KW-0460">Magnesium</keyword>
<dbReference type="Gene3D" id="3.90.79.10">
    <property type="entry name" value="Nucleoside Triphosphate Pyrophosphohydrolase"/>
    <property type="match status" value="2"/>
</dbReference>
<dbReference type="GO" id="GO:0046872">
    <property type="term" value="F:metal ion binding"/>
    <property type="evidence" value="ECO:0007669"/>
    <property type="project" value="UniProtKB-KW"/>
</dbReference>
<keyword evidence="3" id="KW-0479">Metal-binding</keyword>
<dbReference type="InterPro" id="IPR000086">
    <property type="entry name" value="NUDIX_hydrolase_dom"/>
</dbReference>
<organism evidence="8 9">
    <name type="scientific">Neorhizobium galegae bv. orientalis str. HAMBI 540</name>
    <dbReference type="NCBI Taxonomy" id="1028800"/>
    <lineage>
        <taxon>Bacteria</taxon>
        <taxon>Pseudomonadati</taxon>
        <taxon>Pseudomonadota</taxon>
        <taxon>Alphaproteobacteria</taxon>
        <taxon>Hyphomicrobiales</taxon>
        <taxon>Rhizobiaceae</taxon>
        <taxon>Rhizobium/Agrobacterium group</taxon>
        <taxon>Neorhizobium</taxon>
    </lineage>
</organism>
<dbReference type="RefSeq" id="WP_151041657.1">
    <property type="nucleotide sequence ID" value="NZ_HG938353.1"/>
</dbReference>